<accession>A0A0F9MWM4</accession>
<protein>
    <submittedName>
        <fullName evidence="1">Uncharacterized protein</fullName>
    </submittedName>
</protein>
<gene>
    <name evidence="1" type="ORF">LCGC14_1103900</name>
</gene>
<sequence>MEYWFRCPKCNELGAIDEEQADGKVSIVCPNCDFHKTGEVEAKVPTTRTVTTGKANRFVPLAPTMRAK</sequence>
<name>A0A0F9MWM4_9ZZZZ</name>
<dbReference type="EMBL" id="LAZR01004993">
    <property type="protein sequence ID" value="KKN03817.1"/>
    <property type="molecule type" value="Genomic_DNA"/>
</dbReference>
<comment type="caution">
    <text evidence="1">The sequence shown here is derived from an EMBL/GenBank/DDBJ whole genome shotgun (WGS) entry which is preliminary data.</text>
</comment>
<proteinExistence type="predicted"/>
<evidence type="ECO:0000313" key="1">
    <source>
        <dbReference type="EMBL" id="KKN03817.1"/>
    </source>
</evidence>
<dbReference type="AlphaFoldDB" id="A0A0F9MWM4"/>
<organism evidence="1">
    <name type="scientific">marine sediment metagenome</name>
    <dbReference type="NCBI Taxonomy" id="412755"/>
    <lineage>
        <taxon>unclassified sequences</taxon>
        <taxon>metagenomes</taxon>
        <taxon>ecological metagenomes</taxon>
    </lineage>
</organism>
<reference evidence="1" key="1">
    <citation type="journal article" date="2015" name="Nature">
        <title>Complex archaea that bridge the gap between prokaryotes and eukaryotes.</title>
        <authorList>
            <person name="Spang A."/>
            <person name="Saw J.H."/>
            <person name="Jorgensen S.L."/>
            <person name="Zaremba-Niedzwiedzka K."/>
            <person name="Martijn J."/>
            <person name="Lind A.E."/>
            <person name="van Eijk R."/>
            <person name="Schleper C."/>
            <person name="Guy L."/>
            <person name="Ettema T.J."/>
        </authorList>
    </citation>
    <scope>NUCLEOTIDE SEQUENCE</scope>
</reference>